<proteinExistence type="predicted"/>
<evidence type="ECO:0000313" key="2">
    <source>
        <dbReference type="EMBL" id="ADD93834.1"/>
    </source>
</evidence>
<keyword evidence="1" id="KW-0812">Transmembrane</keyword>
<name>D6PDN3_9BACT</name>
<protein>
    <recommendedName>
        <fullName evidence="3">DUF2333 domain-containing protein</fullName>
    </recommendedName>
</protein>
<keyword evidence="1" id="KW-0472">Membrane</keyword>
<dbReference type="AlphaFoldDB" id="D6PDN3"/>
<evidence type="ECO:0008006" key="3">
    <source>
        <dbReference type="Google" id="ProtNLM"/>
    </source>
</evidence>
<dbReference type="EMBL" id="GU942999">
    <property type="protein sequence ID" value="ADD93834.1"/>
    <property type="molecule type" value="Genomic_DNA"/>
</dbReference>
<organism evidence="2">
    <name type="scientific">uncultured marine bacterium MedDCM-OCT-S05-C75</name>
    <dbReference type="NCBI Taxonomy" id="743067"/>
    <lineage>
        <taxon>Bacteria</taxon>
        <taxon>environmental samples</taxon>
    </lineage>
</organism>
<sequence>MQWKFWQRGATTTDEIMDKPIKPSATGTLLRTAGAVVTGLILLTGAIGWWWDNEPSHFDVRAKALEHAASANQQVVTGYITTTAVIELADTLLSKRGGYLSNDLLPPGVWMDNIPEWEFGTLTLLRDTARVYRNDFSRSQSQSTEDPDLAEAEAKFFFDNNSWLLPQTEDQYREGIEYFQAYRNRLANPLEANAQFYARADNLQQWLAAVETRLGSLSQRLSASVGKRQLNTDLAGDSAASQATQSPQEQVVKTPWLQIDNVFYEARGFTYGLIHMLHAVDHDFADVLDKKNARVSLKQIIRELEPTQETLWSPMVLNGDGFGPLANHSLVMASHISRANAAIIDLRTLLTQG</sequence>
<dbReference type="Pfam" id="PF10095">
    <property type="entry name" value="DUF2333"/>
    <property type="match status" value="1"/>
</dbReference>
<dbReference type="PIRSF" id="PIRSF029693">
    <property type="entry name" value="UCP029693"/>
    <property type="match status" value="1"/>
</dbReference>
<feature type="transmembrane region" description="Helical" evidence="1">
    <location>
        <begin position="29"/>
        <end position="51"/>
    </location>
</feature>
<keyword evidence="1" id="KW-1133">Transmembrane helix</keyword>
<reference evidence="2" key="1">
    <citation type="journal article" date="2010" name="ISME J.">
        <title>Metagenome of the Mediterranean deep chlorophyll maximum studied by direct and fosmid library 454 pyrosequencing.</title>
        <authorList>
            <person name="Ghai R."/>
            <person name="Martin-Cuadrado A.B."/>
            <person name="Molto A.G."/>
            <person name="Heredia I.G."/>
            <person name="Cabrera R."/>
            <person name="Martin J."/>
            <person name="Verdu M."/>
            <person name="Deschamps P."/>
            <person name="Moreira D."/>
            <person name="Lopez-Garcia P."/>
            <person name="Mira A."/>
            <person name="Rodriguez-Valera F."/>
        </authorList>
    </citation>
    <scope>NUCLEOTIDE SEQUENCE</scope>
</reference>
<evidence type="ECO:0000256" key="1">
    <source>
        <dbReference type="SAM" id="Phobius"/>
    </source>
</evidence>
<accession>D6PDN3</accession>
<dbReference type="InterPro" id="IPR016936">
    <property type="entry name" value="UCP029693"/>
</dbReference>